<feature type="compositionally biased region" description="Basic and acidic residues" evidence="6">
    <location>
        <begin position="131"/>
        <end position="141"/>
    </location>
</feature>
<dbReference type="PROSITE" id="PS50888">
    <property type="entry name" value="BHLH"/>
    <property type="match status" value="1"/>
</dbReference>
<feature type="region of interest" description="Disordered" evidence="6">
    <location>
        <begin position="123"/>
        <end position="146"/>
    </location>
</feature>
<keyword evidence="4" id="KW-0539">Nucleus</keyword>
<evidence type="ECO:0000313" key="8">
    <source>
        <dbReference type="EMBL" id="RVW17900.1"/>
    </source>
</evidence>
<evidence type="ECO:0000256" key="2">
    <source>
        <dbReference type="ARBA" id="ARBA00023015"/>
    </source>
</evidence>
<evidence type="ECO:0000256" key="5">
    <source>
        <dbReference type="SAM" id="Coils"/>
    </source>
</evidence>
<feature type="domain" description="BHLH" evidence="7">
    <location>
        <begin position="150"/>
        <end position="199"/>
    </location>
</feature>
<comment type="subcellular location">
    <subcellularLocation>
        <location evidence="1">Nucleus</location>
    </subcellularLocation>
</comment>
<accession>A0A438C3S1</accession>
<gene>
    <name evidence="8" type="primary">BHLH25_9</name>
    <name evidence="8" type="ORF">CK203_093555</name>
</gene>
<feature type="coiled-coil region" evidence="5">
    <location>
        <begin position="189"/>
        <end position="216"/>
    </location>
</feature>
<keyword evidence="3" id="KW-0804">Transcription</keyword>
<reference evidence="8 9" key="1">
    <citation type="journal article" date="2018" name="PLoS Genet.">
        <title>Population sequencing reveals clonal diversity and ancestral inbreeding in the grapevine cultivar Chardonnay.</title>
        <authorList>
            <person name="Roach M.J."/>
            <person name="Johnson D.L."/>
            <person name="Bohlmann J."/>
            <person name="van Vuuren H.J."/>
            <person name="Jones S.J."/>
            <person name="Pretorius I.S."/>
            <person name="Schmidt S.A."/>
            <person name="Borneman A.R."/>
        </authorList>
    </citation>
    <scope>NUCLEOTIDE SEQUENCE [LARGE SCALE GENOMIC DNA]</scope>
    <source>
        <strain evidence="9">cv. Chardonnay</strain>
        <tissue evidence="8">Leaf</tissue>
    </source>
</reference>
<dbReference type="AlphaFoldDB" id="A0A438C3S1"/>
<dbReference type="SUPFAM" id="SSF47459">
    <property type="entry name" value="HLH, helix-loop-helix DNA-binding domain"/>
    <property type="match status" value="1"/>
</dbReference>
<dbReference type="CDD" id="cd11452">
    <property type="entry name" value="bHLH_AtNAI1_like"/>
    <property type="match status" value="1"/>
</dbReference>
<keyword evidence="5" id="KW-0175">Coiled coil</keyword>
<evidence type="ECO:0000256" key="1">
    <source>
        <dbReference type="ARBA" id="ARBA00004123"/>
    </source>
</evidence>
<dbReference type="GO" id="GO:0005634">
    <property type="term" value="C:nucleus"/>
    <property type="evidence" value="ECO:0007669"/>
    <property type="project" value="UniProtKB-SubCell"/>
</dbReference>
<dbReference type="Pfam" id="PF00010">
    <property type="entry name" value="HLH"/>
    <property type="match status" value="1"/>
</dbReference>
<comment type="caution">
    <text evidence="8">The sequence shown here is derived from an EMBL/GenBank/DDBJ whole genome shotgun (WGS) entry which is preliminary data.</text>
</comment>
<dbReference type="InterPro" id="IPR036638">
    <property type="entry name" value="HLH_DNA-bd_sf"/>
</dbReference>
<dbReference type="InterPro" id="IPR011598">
    <property type="entry name" value="bHLH_dom"/>
</dbReference>
<dbReference type="GO" id="GO:0046983">
    <property type="term" value="F:protein dimerization activity"/>
    <property type="evidence" value="ECO:0007669"/>
    <property type="project" value="InterPro"/>
</dbReference>
<name>A0A438C3S1_VITVI</name>
<dbReference type="SMART" id="SM00353">
    <property type="entry name" value="HLH"/>
    <property type="match status" value="1"/>
</dbReference>
<evidence type="ECO:0000256" key="6">
    <source>
        <dbReference type="SAM" id="MobiDB-lite"/>
    </source>
</evidence>
<evidence type="ECO:0000259" key="7">
    <source>
        <dbReference type="PROSITE" id="PS50888"/>
    </source>
</evidence>
<evidence type="ECO:0000256" key="3">
    <source>
        <dbReference type="ARBA" id="ARBA00023163"/>
    </source>
</evidence>
<dbReference type="Proteomes" id="UP000288805">
    <property type="component" value="Unassembled WGS sequence"/>
</dbReference>
<evidence type="ECO:0000313" key="9">
    <source>
        <dbReference type="Proteomes" id="UP000288805"/>
    </source>
</evidence>
<dbReference type="PANTHER" id="PTHR45959">
    <property type="entry name" value="BHLH TRANSCRIPTION FACTOR"/>
    <property type="match status" value="1"/>
</dbReference>
<protein>
    <submittedName>
        <fullName evidence="8">Transcription factor bHLH25</fullName>
    </submittedName>
</protein>
<organism evidence="8 9">
    <name type="scientific">Vitis vinifera</name>
    <name type="common">Grape</name>
    <dbReference type="NCBI Taxonomy" id="29760"/>
    <lineage>
        <taxon>Eukaryota</taxon>
        <taxon>Viridiplantae</taxon>
        <taxon>Streptophyta</taxon>
        <taxon>Embryophyta</taxon>
        <taxon>Tracheophyta</taxon>
        <taxon>Spermatophyta</taxon>
        <taxon>Magnoliopsida</taxon>
        <taxon>eudicotyledons</taxon>
        <taxon>Gunneridae</taxon>
        <taxon>Pentapetalae</taxon>
        <taxon>rosids</taxon>
        <taxon>Vitales</taxon>
        <taxon>Vitaceae</taxon>
        <taxon>Viteae</taxon>
        <taxon>Vitis</taxon>
    </lineage>
</organism>
<sequence>MIRRSIFEEINKHSELMDVSSGKWLTELGMEDPTFIHQYHMLPFDNSFDGFNFDSFSSESNSSYPSFSPETTPNFCGSTFQTGVGRQTKQFKTNSWESCTTKPITSRAPSSSTVQLISFGNSNLPPPTDTQKFHGYPDNKTKRVSSTCRTNNHDHVIAERKRRGKLTQRFIALSALVPGLRKMDKISVLGDAAKYLKQLQERVQKLEEQTATKTMESVVFVKKSQLCDDDLSSSDQNSDSCSNQTLLEIEARVSNKDVLIRIHCERQKGFTAKILDEIEKLHLTVVHSSSLPFGDYIMVTTVVAQMEDKFCMTVKDLVRNLRLAFSTLHVN</sequence>
<dbReference type="EMBL" id="QGNW01002572">
    <property type="protein sequence ID" value="RVW17900.1"/>
    <property type="molecule type" value="Genomic_DNA"/>
</dbReference>
<dbReference type="InterPro" id="IPR052610">
    <property type="entry name" value="bHLH_transcription_regulator"/>
</dbReference>
<evidence type="ECO:0000256" key="4">
    <source>
        <dbReference type="ARBA" id="ARBA00023242"/>
    </source>
</evidence>
<dbReference type="InterPro" id="IPR054502">
    <property type="entry name" value="bHLH-TF_ACT-like_plant"/>
</dbReference>
<dbReference type="Gene3D" id="4.10.280.10">
    <property type="entry name" value="Helix-loop-helix DNA-binding domain"/>
    <property type="match status" value="1"/>
</dbReference>
<dbReference type="Pfam" id="PF22754">
    <property type="entry name" value="bHLH-TF_ACT-like_plant"/>
    <property type="match status" value="1"/>
</dbReference>
<dbReference type="PANTHER" id="PTHR45959:SF2">
    <property type="entry name" value="BHLH TRANSCRIPTION FACTOR"/>
    <property type="match status" value="1"/>
</dbReference>
<proteinExistence type="predicted"/>
<keyword evidence="2" id="KW-0805">Transcription regulation</keyword>